<dbReference type="GO" id="GO:0046872">
    <property type="term" value="F:metal ion binding"/>
    <property type="evidence" value="ECO:0007669"/>
    <property type="project" value="UniProtKB-KW"/>
</dbReference>
<evidence type="ECO:0000313" key="5">
    <source>
        <dbReference type="EMBL" id="SMQ65457.1"/>
    </source>
</evidence>
<dbReference type="FunFam" id="3.20.20.140:FF:000005">
    <property type="entry name" value="TatD family hydrolase"/>
    <property type="match status" value="1"/>
</dbReference>
<name>A0A1Y6ESD9_9GAMM</name>
<comment type="similarity">
    <text evidence="1">Belongs to the metallo-dependent hydrolases superfamily. TatD-type hydrolase family.</text>
</comment>
<evidence type="ECO:0000256" key="4">
    <source>
        <dbReference type="PIRSR" id="PIRSR005902-1"/>
    </source>
</evidence>
<dbReference type="InterPro" id="IPR018228">
    <property type="entry name" value="DNase_TatD-rel_CS"/>
</dbReference>
<evidence type="ECO:0000256" key="1">
    <source>
        <dbReference type="ARBA" id="ARBA00009275"/>
    </source>
</evidence>
<reference evidence="6" key="1">
    <citation type="submission" date="2017-04" db="EMBL/GenBank/DDBJ databases">
        <authorList>
            <person name="Varghese N."/>
            <person name="Submissions S."/>
        </authorList>
    </citation>
    <scope>NUCLEOTIDE SEQUENCE [LARGE SCALE GENOMIC DNA]</scope>
</reference>
<dbReference type="InterPro" id="IPR032466">
    <property type="entry name" value="Metal_Hydrolase"/>
</dbReference>
<gene>
    <name evidence="5" type="ORF">SAMN06297229_1273</name>
</gene>
<dbReference type="OrthoDB" id="9810005at2"/>
<dbReference type="GO" id="GO:0004536">
    <property type="term" value="F:DNA nuclease activity"/>
    <property type="evidence" value="ECO:0007669"/>
    <property type="project" value="InterPro"/>
</dbReference>
<keyword evidence="6" id="KW-1185">Reference proteome</keyword>
<feature type="binding site" evidence="4">
    <location>
        <position position="94"/>
    </location>
    <ligand>
        <name>a divalent metal cation</name>
        <dbReference type="ChEBI" id="CHEBI:60240"/>
        <label>1</label>
    </ligand>
</feature>
<dbReference type="InterPro" id="IPR015991">
    <property type="entry name" value="TatD/YcfH-like"/>
</dbReference>
<dbReference type="NCBIfam" id="TIGR00010">
    <property type="entry name" value="YchF/TatD family DNA exonuclease"/>
    <property type="match status" value="1"/>
</dbReference>
<dbReference type="Gene3D" id="3.20.20.140">
    <property type="entry name" value="Metal-dependent hydrolases"/>
    <property type="match status" value="1"/>
</dbReference>
<dbReference type="PANTHER" id="PTHR46124:SF2">
    <property type="entry name" value="D-AMINOACYL-TRNA DEACYLASE"/>
    <property type="match status" value="1"/>
</dbReference>
<proteinExistence type="inferred from homology"/>
<dbReference type="EMBL" id="FXWH01000001">
    <property type="protein sequence ID" value="SMQ65457.1"/>
    <property type="molecule type" value="Genomic_DNA"/>
</dbReference>
<dbReference type="PROSITE" id="PS01137">
    <property type="entry name" value="TATD_1"/>
    <property type="match status" value="1"/>
</dbReference>
<dbReference type="GO" id="GO:0005829">
    <property type="term" value="C:cytosol"/>
    <property type="evidence" value="ECO:0007669"/>
    <property type="project" value="TreeGrafter"/>
</dbReference>
<feature type="binding site" evidence="4">
    <location>
        <position position="206"/>
    </location>
    <ligand>
        <name>a divalent metal cation</name>
        <dbReference type="ChEBI" id="CHEBI:60240"/>
        <label>1</label>
    </ligand>
</feature>
<dbReference type="GO" id="GO:0016788">
    <property type="term" value="F:hydrolase activity, acting on ester bonds"/>
    <property type="evidence" value="ECO:0007669"/>
    <property type="project" value="InterPro"/>
</dbReference>
<feature type="binding site" evidence="4">
    <location>
        <position position="155"/>
    </location>
    <ligand>
        <name>a divalent metal cation</name>
        <dbReference type="ChEBI" id="CHEBI:60240"/>
        <label>2</label>
    </ligand>
</feature>
<evidence type="ECO:0000256" key="2">
    <source>
        <dbReference type="ARBA" id="ARBA00022723"/>
    </source>
</evidence>
<dbReference type="PROSITE" id="PS01091">
    <property type="entry name" value="TATD_3"/>
    <property type="match status" value="1"/>
</dbReference>
<dbReference type="Proteomes" id="UP000194450">
    <property type="component" value="Unassembled WGS sequence"/>
</dbReference>
<evidence type="ECO:0000256" key="3">
    <source>
        <dbReference type="ARBA" id="ARBA00022801"/>
    </source>
</evidence>
<keyword evidence="3" id="KW-0378">Hydrolase</keyword>
<dbReference type="PANTHER" id="PTHR46124">
    <property type="entry name" value="D-AMINOACYL-TRNA DEACYLASE"/>
    <property type="match status" value="1"/>
</dbReference>
<accession>A0A1Y6ESD9</accession>
<feature type="binding site" evidence="4">
    <location>
        <position position="6"/>
    </location>
    <ligand>
        <name>a divalent metal cation</name>
        <dbReference type="ChEBI" id="CHEBI:60240"/>
        <label>1</label>
    </ligand>
</feature>
<feature type="binding site" evidence="4">
    <location>
        <position position="8"/>
    </location>
    <ligand>
        <name>a divalent metal cation</name>
        <dbReference type="ChEBI" id="CHEBI:60240"/>
        <label>1</label>
    </ligand>
</feature>
<feature type="binding site" evidence="4">
    <location>
        <position position="130"/>
    </location>
    <ligand>
        <name>a divalent metal cation</name>
        <dbReference type="ChEBI" id="CHEBI:60240"/>
        <label>2</label>
    </ligand>
</feature>
<dbReference type="PROSITE" id="PS01090">
    <property type="entry name" value="TATD_2"/>
    <property type="match status" value="1"/>
</dbReference>
<protein>
    <submittedName>
        <fullName evidence="5">TatD DNase family protein</fullName>
    </submittedName>
</protein>
<organism evidence="5 6">
    <name type="scientific">Pseudidiomarina planktonica</name>
    <dbReference type="NCBI Taxonomy" id="1323738"/>
    <lineage>
        <taxon>Bacteria</taxon>
        <taxon>Pseudomonadati</taxon>
        <taxon>Pseudomonadota</taxon>
        <taxon>Gammaproteobacteria</taxon>
        <taxon>Alteromonadales</taxon>
        <taxon>Idiomarinaceae</taxon>
        <taxon>Pseudidiomarina</taxon>
    </lineage>
</organism>
<dbReference type="CDD" id="cd01310">
    <property type="entry name" value="TatD_DNAse"/>
    <property type="match status" value="1"/>
</dbReference>
<evidence type="ECO:0000313" key="6">
    <source>
        <dbReference type="Proteomes" id="UP000194450"/>
    </source>
</evidence>
<dbReference type="Pfam" id="PF01026">
    <property type="entry name" value="TatD_DNase"/>
    <property type="match status" value="1"/>
</dbReference>
<keyword evidence="2 4" id="KW-0479">Metal-binding</keyword>
<dbReference type="SUPFAM" id="SSF51556">
    <property type="entry name" value="Metallo-dependent hydrolases"/>
    <property type="match status" value="1"/>
</dbReference>
<dbReference type="InterPro" id="IPR001130">
    <property type="entry name" value="TatD-like"/>
</dbReference>
<dbReference type="RefSeq" id="WP_086434369.1">
    <property type="nucleotide sequence ID" value="NZ_FXWH01000001.1"/>
</dbReference>
<dbReference type="PIRSF" id="PIRSF005902">
    <property type="entry name" value="DNase_TatD"/>
    <property type="match status" value="1"/>
</dbReference>
<dbReference type="AlphaFoldDB" id="A0A1Y6ESD9"/>
<sequence length="263" mass="28948">MYVDSHCHLDKIKQAKDAAGLKKVLANAAAAKVEHMLCVCVTLAEFEEMQARVAEFSNISVSCGAHPLYVAEHGYDAELLRKLASRPEVVAVGETGLDYFYDADNQQIQKESFAGHVDIAVELDKPLIIHTRAAQEDTLAILREGKAERCGGVLHCFTESYDMAKQAIDELDFYISISGIASFANAKELRETVQKLPLERILIETDSPWLAPVPHRGKENQPAFVADVAKCVADVKNITLAEVAEVTRNNFYQLFRGASPTAV</sequence>